<sequence>MREKAARRAPVDSDRPFGYVRPIAIPPKGRSMMRLPRWLCLAALVAATGCNVLQADGGASTPKPQAAAVAPPAPPAPPPAPPIKFVPSVDTKDLPSKSCVTERDRRNDLLVRLQTEMSVTGLTCQWKAEKGRNLLDLYAGFSRRNHQRLLTTQDEHGKFLARYEKGSAPRLFDRYRTILANEEMAVAGKFGHPDYCAHRYARFNEVATLEGKGLDTWLDAMGKTREKEYKACK</sequence>
<dbReference type="AlphaFoldDB" id="A0A3N1LKQ6"/>
<gene>
    <name evidence="2" type="ORF">EDC65_3185</name>
</gene>
<dbReference type="EMBL" id="RJKX01000014">
    <property type="protein sequence ID" value="ROP91319.1"/>
    <property type="molecule type" value="Genomic_DNA"/>
</dbReference>
<accession>A0A3N1LKQ6</accession>
<name>A0A3N1LKQ6_9PROT</name>
<proteinExistence type="predicted"/>
<reference evidence="2 3" key="1">
    <citation type="submission" date="2018-11" db="EMBL/GenBank/DDBJ databases">
        <title>Genomic Encyclopedia of Type Strains, Phase IV (KMG-IV): sequencing the most valuable type-strain genomes for metagenomic binning, comparative biology and taxonomic classification.</title>
        <authorList>
            <person name="Goeker M."/>
        </authorList>
    </citation>
    <scope>NUCLEOTIDE SEQUENCE [LARGE SCALE GENOMIC DNA]</scope>
    <source>
        <strain evidence="2 3">DSM 5900</strain>
    </source>
</reference>
<protein>
    <submittedName>
        <fullName evidence="2">Uncharacterized protein</fullName>
    </submittedName>
</protein>
<evidence type="ECO:0000256" key="1">
    <source>
        <dbReference type="SAM" id="MobiDB-lite"/>
    </source>
</evidence>
<comment type="caution">
    <text evidence="2">The sequence shown here is derived from an EMBL/GenBank/DDBJ whole genome shotgun (WGS) entry which is preliminary data.</text>
</comment>
<feature type="region of interest" description="Disordered" evidence="1">
    <location>
        <begin position="58"/>
        <end position="83"/>
    </location>
</feature>
<evidence type="ECO:0000313" key="2">
    <source>
        <dbReference type="EMBL" id="ROP91319.1"/>
    </source>
</evidence>
<evidence type="ECO:0000313" key="3">
    <source>
        <dbReference type="Proteomes" id="UP000278222"/>
    </source>
</evidence>
<keyword evidence="3" id="KW-1185">Reference proteome</keyword>
<organism evidence="2 3">
    <name type="scientific">Stella humosa</name>
    <dbReference type="NCBI Taxonomy" id="94"/>
    <lineage>
        <taxon>Bacteria</taxon>
        <taxon>Pseudomonadati</taxon>
        <taxon>Pseudomonadota</taxon>
        <taxon>Alphaproteobacteria</taxon>
        <taxon>Rhodospirillales</taxon>
        <taxon>Stellaceae</taxon>
        <taxon>Stella</taxon>
    </lineage>
</organism>
<feature type="compositionally biased region" description="Pro residues" evidence="1">
    <location>
        <begin position="71"/>
        <end position="83"/>
    </location>
</feature>
<dbReference type="Proteomes" id="UP000278222">
    <property type="component" value="Unassembled WGS sequence"/>
</dbReference>